<evidence type="ECO:0000256" key="5">
    <source>
        <dbReference type="ARBA" id="ARBA00022989"/>
    </source>
</evidence>
<name>A0A501X0Q1_9RHOB</name>
<dbReference type="OrthoDB" id="9806440at2"/>
<dbReference type="PANTHER" id="PTHR34040:SF2">
    <property type="entry name" value="FLAGELLAR BIOSYNTHETIC PROTEIN FLIQ"/>
    <property type="match status" value="1"/>
</dbReference>
<dbReference type="InterPro" id="IPR002191">
    <property type="entry name" value="Bac_export_3"/>
</dbReference>
<keyword evidence="3" id="KW-1003">Cell membrane</keyword>
<keyword evidence="8" id="KW-0969">Cilium</keyword>
<evidence type="ECO:0000256" key="1">
    <source>
        <dbReference type="ARBA" id="ARBA00004651"/>
    </source>
</evidence>
<dbReference type="Proteomes" id="UP000319255">
    <property type="component" value="Unassembled WGS sequence"/>
</dbReference>
<keyword evidence="8" id="KW-0282">Flagellum</keyword>
<evidence type="ECO:0000256" key="6">
    <source>
        <dbReference type="ARBA" id="ARBA00023136"/>
    </source>
</evidence>
<proteinExistence type="inferred from homology"/>
<evidence type="ECO:0000313" key="8">
    <source>
        <dbReference type="EMBL" id="TPE52496.1"/>
    </source>
</evidence>
<evidence type="ECO:0000256" key="2">
    <source>
        <dbReference type="ARBA" id="ARBA00006156"/>
    </source>
</evidence>
<dbReference type="PANTHER" id="PTHR34040">
    <property type="entry name" value="FLAGELLAR BIOSYNTHETIC PROTEIN FLIQ"/>
    <property type="match status" value="1"/>
</dbReference>
<dbReference type="EMBL" id="VFRP01000003">
    <property type="protein sequence ID" value="TPE52496.1"/>
    <property type="molecule type" value="Genomic_DNA"/>
</dbReference>
<keyword evidence="4 7" id="KW-0812">Transmembrane</keyword>
<dbReference type="GO" id="GO:0005886">
    <property type="term" value="C:plasma membrane"/>
    <property type="evidence" value="ECO:0007669"/>
    <property type="project" value="UniProtKB-SubCell"/>
</dbReference>
<feature type="transmembrane region" description="Helical" evidence="7">
    <location>
        <begin position="55"/>
        <end position="74"/>
    </location>
</feature>
<sequence length="101" mass="10762">MSEAEILDILRSALWTALTVSTPILTVALVVGLVIGLAQALTSVQETTLTFVPKLGAILAVFWITMSFSGHTLTKFYQDEIIPRVIGRGADLGPPSPHSAD</sequence>
<evidence type="ECO:0000313" key="9">
    <source>
        <dbReference type="Proteomes" id="UP000319255"/>
    </source>
</evidence>
<evidence type="ECO:0000256" key="3">
    <source>
        <dbReference type="ARBA" id="ARBA00022475"/>
    </source>
</evidence>
<dbReference type="GO" id="GO:0009306">
    <property type="term" value="P:protein secretion"/>
    <property type="evidence" value="ECO:0007669"/>
    <property type="project" value="InterPro"/>
</dbReference>
<keyword evidence="8" id="KW-0966">Cell projection</keyword>
<keyword evidence="9" id="KW-1185">Reference proteome</keyword>
<dbReference type="RefSeq" id="WP_140452979.1">
    <property type="nucleotide sequence ID" value="NZ_VFRP01000003.1"/>
</dbReference>
<feature type="transmembrane region" description="Helical" evidence="7">
    <location>
        <begin position="12"/>
        <end position="35"/>
    </location>
</feature>
<dbReference type="AlphaFoldDB" id="A0A501X0Q1"/>
<keyword evidence="6 7" id="KW-0472">Membrane</keyword>
<dbReference type="PRINTS" id="PR00952">
    <property type="entry name" value="TYPE3IMQPROT"/>
</dbReference>
<reference evidence="8 9" key="1">
    <citation type="submission" date="2019-06" db="EMBL/GenBank/DDBJ databases">
        <title>A novel bacterium of genus Amaricoccus, isolated from marine sediment.</title>
        <authorList>
            <person name="Huang H."/>
            <person name="Mo K."/>
            <person name="Hu Y."/>
        </authorList>
    </citation>
    <scope>NUCLEOTIDE SEQUENCE [LARGE SCALE GENOMIC DNA]</scope>
    <source>
        <strain evidence="8 9">HB172011</strain>
    </source>
</reference>
<gene>
    <name evidence="8" type="ORF">FJM51_04765</name>
</gene>
<keyword evidence="5 7" id="KW-1133">Transmembrane helix</keyword>
<comment type="similarity">
    <text evidence="2">Belongs to the FliQ/MopD/SpaQ family.</text>
</comment>
<evidence type="ECO:0000256" key="4">
    <source>
        <dbReference type="ARBA" id="ARBA00022692"/>
    </source>
</evidence>
<dbReference type="Pfam" id="PF01313">
    <property type="entry name" value="Bac_export_3"/>
    <property type="match status" value="1"/>
</dbReference>
<comment type="subcellular location">
    <subcellularLocation>
        <location evidence="1">Cell membrane</location>
        <topology evidence="1">Multi-pass membrane protein</topology>
    </subcellularLocation>
</comment>
<organism evidence="8 9">
    <name type="scientific">Amaricoccus solimangrovi</name>
    <dbReference type="NCBI Taxonomy" id="2589815"/>
    <lineage>
        <taxon>Bacteria</taxon>
        <taxon>Pseudomonadati</taxon>
        <taxon>Pseudomonadota</taxon>
        <taxon>Alphaproteobacteria</taxon>
        <taxon>Rhodobacterales</taxon>
        <taxon>Paracoccaceae</taxon>
        <taxon>Amaricoccus</taxon>
    </lineage>
</organism>
<comment type="caution">
    <text evidence="8">The sequence shown here is derived from an EMBL/GenBank/DDBJ whole genome shotgun (WGS) entry which is preliminary data.</text>
</comment>
<protein>
    <submittedName>
        <fullName evidence="8">Flagellar biosynthetic protein FliQ</fullName>
    </submittedName>
</protein>
<accession>A0A501X0Q1</accession>
<evidence type="ECO:0000256" key="7">
    <source>
        <dbReference type="SAM" id="Phobius"/>
    </source>
</evidence>